<dbReference type="Proteomes" id="UP000199400">
    <property type="component" value="Unassembled WGS sequence"/>
</dbReference>
<reference evidence="2" key="1">
    <citation type="submission" date="2016-10" db="EMBL/GenBank/DDBJ databases">
        <authorList>
            <person name="Varghese N."/>
            <person name="Submissions S."/>
        </authorList>
    </citation>
    <scope>NUCLEOTIDE SEQUENCE [LARGE SCALE GENOMIC DNA]</scope>
    <source>
        <strain evidence="2">ATCC 25963</strain>
    </source>
</reference>
<evidence type="ECO:0000313" key="1">
    <source>
        <dbReference type="EMBL" id="SFE42906.1"/>
    </source>
</evidence>
<sequence length="185" mass="19453">MRLRLVAARRDDGVPRDMSEHACTAPGLIALRCVFGVGDPHGGAVFCPVYTVALPVGQPGALDDDDIHEFAAADLLADLQRRATRRGWSMRVEVEVEQTAADAAGCDVYAQGPEEVTALQLLAQADAPGGGRRLTFGTGLAHAPEAVVRLAGPYVVQHAASPPTAIAPGLACTFELGFTEYEFEA</sequence>
<accession>A0A1I2AG69</accession>
<evidence type="ECO:0000313" key="2">
    <source>
        <dbReference type="Proteomes" id="UP000199400"/>
    </source>
</evidence>
<name>A0A1I2AG69_9BACT</name>
<dbReference type="AlphaFoldDB" id="A0A1I2AG69"/>
<dbReference type="EMBL" id="FOMX01000013">
    <property type="protein sequence ID" value="SFE42906.1"/>
    <property type="molecule type" value="Genomic_DNA"/>
</dbReference>
<protein>
    <submittedName>
        <fullName evidence="1">Uncharacterized protein</fullName>
    </submittedName>
</protein>
<proteinExistence type="predicted"/>
<organism evidence="1 2">
    <name type="scientific">Nannocystis exedens</name>
    <dbReference type="NCBI Taxonomy" id="54"/>
    <lineage>
        <taxon>Bacteria</taxon>
        <taxon>Pseudomonadati</taxon>
        <taxon>Myxococcota</taxon>
        <taxon>Polyangia</taxon>
        <taxon>Nannocystales</taxon>
        <taxon>Nannocystaceae</taxon>
        <taxon>Nannocystis</taxon>
    </lineage>
</organism>
<dbReference type="STRING" id="54.SAMN02745121_04247"/>
<gene>
    <name evidence="1" type="ORF">SAMN02745121_04247</name>
</gene>
<keyword evidence="2" id="KW-1185">Reference proteome</keyword>